<dbReference type="STRING" id="493.BWD07_00365"/>
<accession>A0A448D5M3</accession>
<dbReference type="AlphaFoldDB" id="A0A448D5M3"/>
<dbReference type="EMBL" id="LR134313">
    <property type="protein sequence ID" value="VEE99412.1"/>
    <property type="molecule type" value="Genomic_DNA"/>
</dbReference>
<dbReference type="Proteomes" id="UP000279284">
    <property type="component" value="Chromosome"/>
</dbReference>
<organism evidence="1 2">
    <name type="scientific">Neisseria canis</name>
    <dbReference type="NCBI Taxonomy" id="493"/>
    <lineage>
        <taxon>Bacteria</taxon>
        <taxon>Pseudomonadati</taxon>
        <taxon>Pseudomonadota</taxon>
        <taxon>Betaproteobacteria</taxon>
        <taxon>Neisseriales</taxon>
        <taxon>Neisseriaceae</taxon>
        <taxon>Neisseria</taxon>
    </lineage>
</organism>
<evidence type="ECO:0000313" key="2">
    <source>
        <dbReference type="Proteomes" id="UP000279284"/>
    </source>
</evidence>
<gene>
    <name evidence="1" type="ORF">NCTC10296_00326</name>
</gene>
<evidence type="ECO:0000313" key="1">
    <source>
        <dbReference type="EMBL" id="VEE99412.1"/>
    </source>
</evidence>
<dbReference type="OrthoDB" id="8611992at2"/>
<evidence type="ECO:0008006" key="3">
    <source>
        <dbReference type="Google" id="ProtNLM"/>
    </source>
</evidence>
<name>A0A448D5M3_9NEIS</name>
<sequence length="64" mass="7059">MQKEKQAALKAAAKLKTSKEAKLKEWRDVSAQQSFANEFTVSARLGEPAFTQEQADMVAALFGK</sequence>
<dbReference type="RefSeq" id="WP_054618697.1">
    <property type="nucleotide sequence ID" value="NZ_CAUJPY010000002.1"/>
</dbReference>
<keyword evidence="2" id="KW-1185">Reference proteome</keyword>
<proteinExistence type="predicted"/>
<dbReference type="KEGG" id="nci:NCTC10296_00326"/>
<protein>
    <recommendedName>
        <fullName evidence="3">Cyanate hydratase</fullName>
    </recommendedName>
</protein>
<reference evidence="1 2" key="1">
    <citation type="submission" date="2018-12" db="EMBL/GenBank/DDBJ databases">
        <authorList>
            <consortium name="Pathogen Informatics"/>
        </authorList>
    </citation>
    <scope>NUCLEOTIDE SEQUENCE [LARGE SCALE GENOMIC DNA]</scope>
    <source>
        <strain evidence="1 2">NCTC10296</strain>
    </source>
</reference>